<dbReference type="GO" id="GO:0008381">
    <property type="term" value="F:mechanosensitive monoatomic ion channel activity"/>
    <property type="evidence" value="ECO:0007669"/>
    <property type="project" value="TreeGrafter"/>
</dbReference>
<dbReference type="InterPro" id="IPR037673">
    <property type="entry name" value="MSC/AndL"/>
</dbReference>
<dbReference type="Pfam" id="PF01741">
    <property type="entry name" value="MscL"/>
    <property type="match status" value="1"/>
</dbReference>
<dbReference type="PANTHER" id="PTHR30266">
    <property type="entry name" value="MECHANOSENSITIVE CHANNEL MSCL"/>
    <property type="match status" value="1"/>
</dbReference>
<name>A0A7Z0ILK7_9ACTN</name>
<reference evidence="6 7" key="1">
    <citation type="submission" date="2020-07" db="EMBL/GenBank/DDBJ databases">
        <title>Sequencing the genomes of 1000 actinobacteria strains.</title>
        <authorList>
            <person name="Klenk H.-P."/>
        </authorList>
    </citation>
    <scope>NUCLEOTIDE SEQUENCE [LARGE SCALE GENOMIC DNA]</scope>
    <source>
        <strain evidence="6 7">DSM 103164</strain>
    </source>
</reference>
<evidence type="ECO:0000256" key="5">
    <source>
        <dbReference type="SAM" id="Phobius"/>
    </source>
</evidence>
<sequence>MKGFKDFLMQGNLIELAVAFIMASAFGAVVTAFTTVVMDLIGLIIGTPEFSSVIIGGVNVGPLLTAAVNFLLIAGVVYFGIVKPYEAYKARTAKPEPEEIAEDELKLLGEIRDLLAGR</sequence>
<feature type="transmembrane region" description="Helical" evidence="5">
    <location>
        <begin position="12"/>
        <end position="33"/>
    </location>
</feature>
<keyword evidence="2 5" id="KW-0812">Transmembrane</keyword>
<evidence type="ECO:0000313" key="7">
    <source>
        <dbReference type="Proteomes" id="UP000527616"/>
    </source>
</evidence>
<dbReference type="AlphaFoldDB" id="A0A7Z0ILK7"/>
<evidence type="ECO:0000256" key="2">
    <source>
        <dbReference type="ARBA" id="ARBA00022692"/>
    </source>
</evidence>
<dbReference type="PANTHER" id="PTHR30266:SF2">
    <property type="entry name" value="LARGE-CONDUCTANCE MECHANOSENSITIVE CHANNEL"/>
    <property type="match status" value="1"/>
</dbReference>
<dbReference type="SUPFAM" id="SSF81330">
    <property type="entry name" value="Gated mechanosensitive channel"/>
    <property type="match status" value="1"/>
</dbReference>
<accession>A0A7Z0ILK7</accession>
<evidence type="ECO:0000313" key="6">
    <source>
        <dbReference type="EMBL" id="NYI71688.1"/>
    </source>
</evidence>
<dbReference type="Gene3D" id="1.10.1200.120">
    <property type="entry name" value="Large-conductance mechanosensitive channel, MscL, domain 1"/>
    <property type="match status" value="1"/>
</dbReference>
<comment type="caution">
    <text evidence="6">The sequence shown here is derived from an EMBL/GenBank/DDBJ whole genome shotgun (WGS) entry which is preliminary data.</text>
</comment>
<evidence type="ECO:0000256" key="3">
    <source>
        <dbReference type="ARBA" id="ARBA00022989"/>
    </source>
</evidence>
<keyword evidence="7" id="KW-1185">Reference proteome</keyword>
<dbReference type="InterPro" id="IPR036019">
    <property type="entry name" value="MscL_channel"/>
</dbReference>
<dbReference type="Proteomes" id="UP000527616">
    <property type="component" value="Unassembled WGS sequence"/>
</dbReference>
<keyword evidence="4 5" id="KW-0472">Membrane</keyword>
<dbReference type="EMBL" id="JACBZS010000001">
    <property type="protein sequence ID" value="NYI71688.1"/>
    <property type="molecule type" value="Genomic_DNA"/>
</dbReference>
<dbReference type="RefSeq" id="WP_179445482.1">
    <property type="nucleotide sequence ID" value="NZ_JACBZS010000001.1"/>
</dbReference>
<evidence type="ECO:0000256" key="1">
    <source>
        <dbReference type="ARBA" id="ARBA00004141"/>
    </source>
</evidence>
<gene>
    <name evidence="6" type="ORF">GGQ54_002248</name>
</gene>
<protein>
    <submittedName>
        <fullName evidence="6">Large conductance mechanosensitive channel</fullName>
    </submittedName>
</protein>
<comment type="subcellular location">
    <subcellularLocation>
        <location evidence="1">Membrane</location>
        <topology evidence="1">Multi-pass membrane protein</topology>
    </subcellularLocation>
</comment>
<evidence type="ECO:0000256" key="4">
    <source>
        <dbReference type="ARBA" id="ARBA00023136"/>
    </source>
</evidence>
<feature type="transmembrane region" description="Helical" evidence="5">
    <location>
        <begin position="53"/>
        <end position="81"/>
    </location>
</feature>
<keyword evidence="3 5" id="KW-1133">Transmembrane helix</keyword>
<organism evidence="6 7">
    <name type="scientific">Naumannella cuiyingiana</name>
    <dbReference type="NCBI Taxonomy" id="1347891"/>
    <lineage>
        <taxon>Bacteria</taxon>
        <taxon>Bacillati</taxon>
        <taxon>Actinomycetota</taxon>
        <taxon>Actinomycetes</taxon>
        <taxon>Propionibacteriales</taxon>
        <taxon>Propionibacteriaceae</taxon>
        <taxon>Naumannella</taxon>
    </lineage>
</organism>
<proteinExistence type="predicted"/>
<dbReference type="GO" id="GO:0016020">
    <property type="term" value="C:membrane"/>
    <property type="evidence" value="ECO:0007669"/>
    <property type="project" value="UniProtKB-SubCell"/>
</dbReference>